<evidence type="ECO:0000256" key="4">
    <source>
        <dbReference type="ARBA" id="ARBA00022801"/>
    </source>
</evidence>
<keyword evidence="5" id="KW-0106">Calcium</keyword>
<evidence type="ECO:0000256" key="3">
    <source>
        <dbReference type="ARBA" id="ARBA00022759"/>
    </source>
</evidence>
<accession>A0A9P6FYS5</accession>
<dbReference type="Pfam" id="PF00565">
    <property type="entry name" value="SNase"/>
    <property type="match status" value="1"/>
</dbReference>
<sequence length="123" mass="14142">MPAQPFSQEALEWLRKQVKGKTVLVKPLSKDRYDRVVSMAWSPRRFPFLPKKNVSEEILKVGLAQVYRQAGSEYDGMLERFNKLEAKATAQKVGIWSQKNMVSTAEHKRKYLRDGGESKASKQ</sequence>
<dbReference type="SUPFAM" id="SSF50199">
    <property type="entry name" value="Staphylococcal nuclease"/>
    <property type="match status" value="1"/>
</dbReference>
<organism evidence="7 8">
    <name type="scientific">Lunasporangiospora selenospora</name>
    <dbReference type="NCBI Taxonomy" id="979761"/>
    <lineage>
        <taxon>Eukaryota</taxon>
        <taxon>Fungi</taxon>
        <taxon>Fungi incertae sedis</taxon>
        <taxon>Mucoromycota</taxon>
        <taxon>Mortierellomycotina</taxon>
        <taxon>Mortierellomycetes</taxon>
        <taxon>Mortierellales</taxon>
        <taxon>Mortierellaceae</taxon>
        <taxon>Lunasporangiospora</taxon>
    </lineage>
</organism>
<evidence type="ECO:0000313" key="7">
    <source>
        <dbReference type="EMBL" id="KAF9584302.1"/>
    </source>
</evidence>
<dbReference type="GO" id="GO:0005737">
    <property type="term" value="C:cytoplasm"/>
    <property type="evidence" value="ECO:0007669"/>
    <property type="project" value="TreeGrafter"/>
</dbReference>
<dbReference type="GO" id="GO:0004519">
    <property type="term" value="F:endonuclease activity"/>
    <property type="evidence" value="ECO:0007669"/>
    <property type="project" value="UniProtKB-KW"/>
</dbReference>
<name>A0A9P6FYS5_9FUNG</name>
<dbReference type="InterPro" id="IPR016071">
    <property type="entry name" value="Staphylococal_nuclease_OB-fold"/>
</dbReference>
<keyword evidence="8" id="KW-1185">Reference proteome</keyword>
<dbReference type="Proteomes" id="UP000780801">
    <property type="component" value="Unassembled WGS sequence"/>
</dbReference>
<dbReference type="GO" id="GO:0016787">
    <property type="term" value="F:hydrolase activity"/>
    <property type="evidence" value="ECO:0007669"/>
    <property type="project" value="UniProtKB-KW"/>
</dbReference>
<reference evidence="7" key="1">
    <citation type="journal article" date="2020" name="Fungal Divers.">
        <title>Resolving the Mortierellaceae phylogeny through synthesis of multi-gene phylogenetics and phylogenomics.</title>
        <authorList>
            <person name="Vandepol N."/>
            <person name="Liber J."/>
            <person name="Desiro A."/>
            <person name="Na H."/>
            <person name="Kennedy M."/>
            <person name="Barry K."/>
            <person name="Grigoriev I.V."/>
            <person name="Miller A.N."/>
            <person name="O'Donnell K."/>
            <person name="Stajich J.E."/>
            <person name="Bonito G."/>
        </authorList>
    </citation>
    <scope>NUCLEOTIDE SEQUENCE</scope>
    <source>
        <strain evidence="7">KOD1015</strain>
    </source>
</reference>
<evidence type="ECO:0000256" key="5">
    <source>
        <dbReference type="ARBA" id="ARBA00022837"/>
    </source>
</evidence>
<keyword evidence="4" id="KW-0378">Hydrolase</keyword>
<dbReference type="OrthoDB" id="430293at2759"/>
<evidence type="ECO:0000256" key="1">
    <source>
        <dbReference type="ARBA" id="ARBA00005435"/>
    </source>
</evidence>
<dbReference type="SMART" id="SM00318">
    <property type="entry name" value="SNc"/>
    <property type="match status" value="1"/>
</dbReference>
<dbReference type="InterPro" id="IPR035437">
    <property type="entry name" value="SNase_OB-fold_sf"/>
</dbReference>
<protein>
    <submittedName>
        <fullName evidence="7">Endonuclease lcl3</fullName>
    </submittedName>
</protein>
<dbReference type="PANTHER" id="PTHR12302">
    <property type="entry name" value="EBNA2 BINDING PROTEIN P100"/>
    <property type="match status" value="1"/>
</dbReference>
<dbReference type="PANTHER" id="PTHR12302:SF3">
    <property type="entry name" value="SERINE_THREONINE-PROTEIN KINASE 31"/>
    <property type="match status" value="1"/>
</dbReference>
<evidence type="ECO:0000259" key="6">
    <source>
        <dbReference type="PROSITE" id="PS50830"/>
    </source>
</evidence>
<evidence type="ECO:0000313" key="8">
    <source>
        <dbReference type="Proteomes" id="UP000780801"/>
    </source>
</evidence>
<evidence type="ECO:0000256" key="2">
    <source>
        <dbReference type="ARBA" id="ARBA00022722"/>
    </source>
</evidence>
<comment type="caution">
    <text evidence="7">The sequence shown here is derived from an EMBL/GenBank/DDBJ whole genome shotgun (WGS) entry which is preliminary data.</text>
</comment>
<comment type="similarity">
    <text evidence="1">Belongs to the LCL3 family.</text>
</comment>
<dbReference type="Gene3D" id="2.40.50.90">
    <property type="match status" value="1"/>
</dbReference>
<dbReference type="EMBL" id="JAABOA010000449">
    <property type="protein sequence ID" value="KAF9584302.1"/>
    <property type="molecule type" value="Genomic_DNA"/>
</dbReference>
<feature type="domain" description="TNase-like" evidence="6">
    <location>
        <begin position="1"/>
        <end position="98"/>
    </location>
</feature>
<keyword evidence="3 7" id="KW-0255">Endonuclease</keyword>
<gene>
    <name evidence="7" type="primary">LCL3</name>
    <name evidence="7" type="ORF">BGW38_006932</name>
</gene>
<proteinExistence type="inferred from homology"/>
<dbReference type="AlphaFoldDB" id="A0A9P6FYS5"/>
<dbReference type="PROSITE" id="PS50830">
    <property type="entry name" value="TNASE_3"/>
    <property type="match status" value="1"/>
</dbReference>
<keyword evidence="2" id="KW-0540">Nuclease</keyword>